<evidence type="ECO:0000256" key="3">
    <source>
        <dbReference type="ARBA" id="ARBA00022771"/>
    </source>
</evidence>
<dbReference type="EMBL" id="UYRT01087881">
    <property type="protein sequence ID" value="VDN33112.1"/>
    <property type="molecule type" value="Genomic_DNA"/>
</dbReference>
<dbReference type="PANTHER" id="PTHR12326:SF12">
    <property type="entry name" value="PLECKSTRIN HOMOLOGY AND RUN DOMAIN CONTAINING M1"/>
    <property type="match status" value="1"/>
</dbReference>
<organism evidence="8">
    <name type="scientific">Gongylonema pulchrum</name>
    <dbReference type="NCBI Taxonomy" id="637853"/>
    <lineage>
        <taxon>Eukaryota</taxon>
        <taxon>Metazoa</taxon>
        <taxon>Ecdysozoa</taxon>
        <taxon>Nematoda</taxon>
        <taxon>Chromadorea</taxon>
        <taxon>Rhabditida</taxon>
        <taxon>Spirurina</taxon>
        <taxon>Spiruromorpha</taxon>
        <taxon>Spiruroidea</taxon>
        <taxon>Gongylonematidae</taxon>
        <taxon>Gongylonema</taxon>
    </lineage>
</organism>
<evidence type="ECO:0000313" key="7">
    <source>
        <dbReference type="Proteomes" id="UP000271098"/>
    </source>
</evidence>
<dbReference type="AlphaFoldDB" id="A0A183EDP0"/>
<keyword evidence="2" id="KW-0677">Repeat</keyword>
<sequence>MAHRFLLDNYRQPVIYASVMATGFCEKVRRLRKIKQLRIKLVHIWSYIRLCSIAEETVTKHGNLYGIFSTVPNYMLTDADVYSMADLEDVQKGELFKIIAPIVKYGRYHVESCEHCSAQAFVCELCDERDDLLFPFQFERVERCDECGSLSHRKCAAKRRSNGKPCPKCMRIQQNLLVLIFLFWHLAKNSGRA</sequence>
<accession>A0A183EDP0</accession>
<feature type="domain" description="Rubicon Homology" evidence="5">
    <location>
        <begin position="2"/>
        <end position="176"/>
    </location>
</feature>
<dbReference type="PANTHER" id="PTHR12326">
    <property type="entry name" value="PLECKSTRIN HOMOLOGY DOMAIN CONTAINING PROTEIN"/>
    <property type="match status" value="1"/>
</dbReference>
<dbReference type="InterPro" id="IPR051366">
    <property type="entry name" value="DEF8"/>
</dbReference>
<keyword evidence="4" id="KW-0862">Zinc</keyword>
<dbReference type="GO" id="GO:0008270">
    <property type="term" value="F:zinc ion binding"/>
    <property type="evidence" value="ECO:0007669"/>
    <property type="project" value="UniProtKB-KW"/>
</dbReference>
<dbReference type="WBParaSite" id="GPUH_0001910601-mRNA-1">
    <property type="protein sequence ID" value="GPUH_0001910601-mRNA-1"/>
    <property type="gene ID" value="GPUH_0001910601"/>
</dbReference>
<dbReference type="InterPro" id="IPR025258">
    <property type="entry name" value="RH_dom"/>
</dbReference>
<evidence type="ECO:0000313" key="6">
    <source>
        <dbReference type="EMBL" id="VDN33112.1"/>
    </source>
</evidence>
<evidence type="ECO:0000256" key="1">
    <source>
        <dbReference type="ARBA" id="ARBA00022723"/>
    </source>
</evidence>
<dbReference type="Proteomes" id="UP000271098">
    <property type="component" value="Unassembled WGS sequence"/>
</dbReference>
<keyword evidence="7" id="KW-1185">Reference proteome</keyword>
<evidence type="ECO:0000256" key="4">
    <source>
        <dbReference type="ARBA" id="ARBA00022833"/>
    </source>
</evidence>
<keyword evidence="3" id="KW-0863">Zinc-finger</keyword>
<reference evidence="8" key="1">
    <citation type="submission" date="2016-06" db="UniProtKB">
        <authorList>
            <consortium name="WormBaseParasite"/>
        </authorList>
    </citation>
    <scope>IDENTIFICATION</scope>
</reference>
<dbReference type="OrthoDB" id="10067503at2759"/>
<reference evidence="6 7" key="2">
    <citation type="submission" date="2018-11" db="EMBL/GenBank/DDBJ databases">
        <authorList>
            <consortium name="Pathogen Informatics"/>
        </authorList>
    </citation>
    <scope>NUCLEOTIDE SEQUENCE [LARGE SCALE GENOMIC DNA]</scope>
</reference>
<evidence type="ECO:0000313" key="8">
    <source>
        <dbReference type="WBParaSite" id="GPUH_0001910601-mRNA-1"/>
    </source>
</evidence>
<dbReference type="Pfam" id="PF13901">
    <property type="entry name" value="RH_dom"/>
    <property type="match status" value="1"/>
</dbReference>
<evidence type="ECO:0000259" key="5">
    <source>
        <dbReference type="SMART" id="SM01175"/>
    </source>
</evidence>
<name>A0A183EDP0_9BILA</name>
<dbReference type="SMART" id="SM01175">
    <property type="entry name" value="DUF4206"/>
    <property type="match status" value="1"/>
</dbReference>
<keyword evidence="1" id="KW-0479">Metal-binding</keyword>
<evidence type="ECO:0000256" key="2">
    <source>
        <dbReference type="ARBA" id="ARBA00022737"/>
    </source>
</evidence>
<protein>
    <submittedName>
        <fullName evidence="8">DUF4206 domain-containing protein</fullName>
    </submittedName>
</protein>
<proteinExistence type="predicted"/>
<gene>
    <name evidence="6" type="ORF">GPUH_LOCUS19083</name>
</gene>